<dbReference type="AlphaFoldDB" id="A0A0N4ZB45"/>
<protein>
    <submittedName>
        <fullName evidence="2">F-box domain-containing protein</fullName>
    </submittedName>
</protein>
<evidence type="ECO:0000313" key="1">
    <source>
        <dbReference type="Proteomes" id="UP000038045"/>
    </source>
</evidence>
<accession>A0A0N4ZB45</accession>
<reference evidence="2" key="1">
    <citation type="submission" date="2017-02" db="UniProtKB">
        <authorList>
            <consortium name="WormBaseParasite"/>
        </authorList>
    </citation>
    <scope>IDENTIFICATION</scope>
</reference>
<dbReference type="Gene3D" id="3.80.10.10">
    <property type="entry name" value="Ribonuclease Inhibitor"/>
    <property type="match status" value="1"/>
</dbReference>
<dbReference type="WBParaSite" id="PTRK_0000475800.1">
    <property type="protein sequence ID" value="PTRK_0000475800.1"/>
    <property type="gene ID" value="PTRK_0000475800"/>
</dbReference>
<name>A0A0N4ZB45_PARTI</name>
<proteinExistence type="predicted"/>
<dbReference type="InterPro" id="IPR032675">
    <property type="entry name" value="LRR_dom_sf"/>
</dbReference>
<keyword evidence="1" id="KW-1185">Reference proteome</keyword>
<organism evidence="1 2">
    <name type="scientific">Parastrongyloides trichosuri</name>
    <name type="common">Possum-specific nematode worm</name>
    <dbReference type="NCBI Taxonomy" id="131310"/>
    <lineage>
        <taxon>Eukaryota</taxon>
        <taxon>Metazoa</taxon>
        <taxon>Ecdysozoa</taxon>
        <taxon>Nematoda</taxon>
        <taxon>Chromadorea</taxon>
        <taxon>Rhabditida</taxon>
        <taxon>Tylenchina</taxon>
        <taxon>Panagrolaimomorpha</taxon>
        <taxon>Strongyloidoidea</taxon>
        <taxon>Strongyloididae</taxon>
        <taxon>Parastrongyloides</taxon>
    </lineage>
</organism>
<sequence>MKVLKSFKNLGINILDIGNNNIEIPPTLNISIKLALQYLSGEDFQYRNDVEHEAPPEACLRYKFLSLKYYARVLFKKELNLESLCRHLSNMTNLITFEVDYNIVSSFQTLCGSLTNNLKNMQVINAGKMTMEDLISLSESCPNIKNLSLRDITCSEITFKSVMNLFRNLNGLLLKCSKGYDSNQILIDLEKRNGNVGLGRIDWPDINVLVLSAKKFKENEKRALERLIRGTARKPGQIERETLGLSSGRDTTNIILQKKSGASDIFGTLFNCTEIGIEMYE</sequence>
<dbReference type="Proteomes" id="UP000038045">
    <property type="component" value="Unplaced"/>
</dbReference>
<evidence type="ECO:0000313" key="2">
    <source>
        <dbReference type="WBParaSite" id="PTRK_0000475800.1"/>
    </source>
</evidence>